<evidence type="ECO:0000313" key="7">
    <source>
        <dbReference type="EMBL" id="ESO86159.1"/>
    </source>
</evidence>
<keyword evidence="8" id="KW-1185">Reference proteome</keyword>
<dbReference type="GeneID" id="20249877"/>
<dbReference type="InterPro" id="IPR029776">
    <property type="entry name" value="TMEM179B"/>
</dbReference>
<dbReference type="InterPro" id="IPR059010">
    <property type="entry name" value="TMEM179-179B"/>
</dbReference>
<dbReference type="HOGENOM" id="CLU_1284593_0_0_1"/>
<evidence type="ECO:0000256" key="6">
    <source>
        <dbReference type="SAM" id="Phobius"/>
    </source>
</evidence>
<dbReference type="TCDB" id="9.B.201.1.4">
    <property type="family name" value="the 4 tms tmem179 (tmem179) family"/>
</dbReference>
<dbReference type="AlphaFoldDB" id="V4BB02"/>
<evidence type="ECO:0000256" key="3">
    <source>
        <dbReference type="ARBA" id="ARBA00022989"/>
    </source>
</evidence>
<proteinExistence type="inferred from homology"/>
<sequence>MVALPSTDVILLVRTVLYGAIFILSMFIFAPMANQMNTHDGLCVLYGDAEAVEGYSEKTTCNYTIAIGVLFGFIYGGIMTVVGVLSLLGKLKKPENFSGVLFLINVILDLISFILVLITACMISVGFQALCNSLISILQIKSDSCQQVYLKIPSTGERDEFYTPLAVAEAGAWISFVIWMLQVVIGVFLLWRNNMIPCIKNNSAASTTATTDDRY</sequence>
<evidence type="ECO:0000256" key="2">
    <source>
        <dbReference type="ARBA" id="ARBA00022692"/>
    </source>
</evidence>
<name>V4BB02_LOTGI</name>
<evidence type="ECO:0000256" key="5">
    <source>
        <dbReference type="ARBA" id="ARBA00093776"/>
    </source>
</evidence>
<evidence type="ECO:0000256" key="1">
    <source>
        <dbReference type="ARBA" id="ARBA00004141"/>
    </source>
</evidence>
<accession>V4BB02</accession>
<comment type="similarity">
    <text evidence="5">Belongs to the TMEM179 family.</text>
</comment>
<feature type="transmembrane region" description="Helical" evidence="6">
    <location>
        <begin position="12"/>
        <end position="32"/>
    </location>
</feature>
<dbReference type="Proteomes" id="UP000030746">
    <property type="component" value="Unassembled WGS sequence"/>
</dbReference>
<organism evidence="7 8">
    <name type="scientific">Lottia gigantea</name>
    <name type="common">Giant owl limpet</name>
    <dbReference type="NCBI Taxonomy" id="225164"/>
    <lineage>
        <taxon>Eukaryota</taxon>
        <taxon>Metazoa</taxon>
        <taxon>Spiralia</taxon>
        <taxon>Lophotrochozoa</taxon>
        <taxon>Mollusca</taxon>
        <taxon>Gastropoda</taxon>
        <taxon>Patellogastropoda</taxon>
        <taxon>Lottioidea</taxon>
        <taxon>Lottiidae</taxon>
        <taxon>Lottia</taxon>
    </lineage>
</organism>
<dbReference type="OrthoDB" id="6423876at2759"/>
<feature type="transmembrane region" description="Helical" evidence="6">
    <location>
        <begin position="63"/>
        <end position="88"/>
    </location>
</feature>
<dbReference type="KEGG" id="lgi:LOTGIDRAFT_235530"/>
<dbReference type="Pfam" id="PF26158">
    <property type="entry name" value="Claudin_TMEM179-179B"/>
    <property type="match status" value="1"/>
</dbReference>
<dbReference type="PANTHER" id="PTHR31056:SF1">
    <property type="entry name" value="TRANSMEMBRANE PROTEIN 179B"/>
    <property type="match status" value="1"/>
</dbReference>
<feature type="transmembrane region" description="Helical" evidence="6">
    <location>
        <begin position="170"/>
        <end position="191"/>
    </location>
</feature>
<keyword evidence="4 6" id="KW-0472">Membrane</keyword>
<keyword evidence="2 6" id="KW-0812">Transmembrane</keyword>
<dbReference type="EMBL" id="KB203149">
    <property type="protein sequence ID" value="ESO86159.1"/>
    <property type="molecule type" value="Genomic_DNA"/>
</dbReference>
<reference evidence="7 8" key="1">
    <citation type="journal article" date="2013" name="Nature">
        <title>Insights into bilaterian evolution from three spiralian genomes.</title>
        <authorList>
            <person name="Simakov O."/>
            <person name="Marletaz F."/>
            <person name="Cho S.J."/>
            <person name="Edsinger-Gonzales E."/>
            <person name="Havlak P."/>
            <person name="Hellsten U."/>
            <person name="Kuo D.H."/>
            <person name="Larsson T."/>
            <person name="Lv J."/>
            <person name="Arendt D."/>
            <person name="Savage R."/>
            <person name="Osoegawa K."/>
            <person name="de Jong P."/>
            <person name="Grimwood J."/>
            <person name="Chapman J.A."/>
            <person name="Shapiro H."/>
            <person name="Aerts A."/>
            <person name="Otillar R.P."/>
            <person name="Terry A.Y."/>
            <person name="Boore J.L."/>
            <person name="Grigoriev I.V."/>
            <person name="Lindberg D.R."/>
            <person name="Seaver E.C."/>
            <person name="Weisblat D.A."/>
            <person name="Putnam N.H."/>
            <person name="Rokhsar D.S."/>
        </authorList>
    </citation>
    <scope>NUCLEOTIDE SEQUENCE [LARGE SCALE GENOMIC DNA]</scope>
</reference>
<dbReference type="PANTHER" id="PTHR31056">
    <property type="entry name" value="TRANSMEMBRANE PROTEIN 179B"/>
    <property type="match status" value="1"/>
</dbReference>
<dbReference type="RefSeq" id="XP_009063120.1">
    <property type="nucleotide sequence ID" value="XM_009064872.1"/>
</dbReference>
<dbReference type="OMA" id="YWVYTFC"/>
<evidence type="ECO:0000313" key="8">
    <source>
        <dbReference type="Proteomes" id="UP000030746"/>
    </source>
</evidence>
<comment type="subcellular location">
    <subcellularLocation>
        <location evidence="1">Membrane</location>
        <topology evidence="1">Multi-pass membrane protein</topology>
    </subcellularLocation>
</comment>
<dbReference type="CTD" id="20249877"/>
<gene>
    <name evidence="7" type="ORF">LOTGIDRAFT_235530</name>
</gene>
<keyword evidence="3 6" id="KW-1133">Transmembrane helix</keyword>
<feature type="transmembrane region" description="Helical" evidence="6">
    <location>
        <begin position="100"/>
        <end position="127"/>
    </location>
</feature>
<protein>
    <submittedName>
        <fullName evidence="7">Uncharacterized protein</fullName>
    </submittedName>
</protein>
<evidence type="ECO:0000256" key="4">
    <source>
        <dbReference type="ARBA" id="ARBA00023136"/>
    </source>
</evidence>